<dbReference type="PANTHER" id="PTHR12147">
    <property type="entry name" value="METALLOPEPTIDASE M28 FAMILY MEMBER"/>
    <property type="match status" value="1"/>
</dbReference>
<comment type="caution">
    <text evidence="4">The sequence shown here is derived from an EMBL/GenBank/DDBJ whole genome shotgun (WGS) entry which is preliminary data.</text>
</comment>
<feature type="chain" id="PRO_5047526050" description="Peptidase M14 domain-containing protein" evidence="2">
    <location>
        <begin position="31"/>
        <end position="790"/>
    </location>
</feature>
<evidence type="ECO:0000256" key="2">
    <source>
        <dbReference type="SAM" id="SignalP"/>
    </source>
</evidence>
<comment type="similarity">
    <text evidence="1">Belongs to the peptidase M14 family.</text>
</comment>
<sequence length="790" mass="87897">MSRSKYIQKRSWLALGALLFATSSIQVASADEGSATLAPPTTGFEDRNQEHWSTFDEEINFLNELSESDLASYSEVGQTVEGRPIHLVRIGDQTLTDEEVAEGRNMLVVATQHGNEPAGREMALQFMRDLAFTDDEGILEQLEESTVLFVPTANPDGFIRDQRANANNVDMNRDHLVLQQPETRALAEVLDTYQPDLTVDAHERPRAYGNPDIEFLWPRNLNIDEDIRALSESLVEDVLIDDIAEQGFTTGIYGTPGGAGNGDERISRNMLGLRHGLGLLTETAGMQEPVKRVDAQMATIEATFDFYTEQFEEIGEAVQAAPEKRAQDGATGATPFYFDGADNWDPTIVQDPHYCGYLLHEQQVDELGHIVDAFSLETEKVSTYGTFVSMGQPMMTVIPKLMDSDALYNEVNALPLSSCEQPRVTASHLNDFVDILDEEGAFSTTAIHRALDLHTTTLAHFENRGQEDRLLEHTRGFQALLNRYQDQMTDEAYSMLYTFAYDLMDYYELVFDVDRAMGHISHLSETIGPRVAGADSEREAAAYIEREFERLGYETEQHLFDIRNGQAESQNVIAVKEADGVENPEIVYVTAHYDSVSVSPGANDNASGTAAIIELARILEDVPSEKEVRFIAFGAEEIGLVGAREYVAQLSEEEIDRSAANYNLDMIATNYETTSQMHITTVDGEENAVWDSSVHAAEVLGYNHNDYTLHQLGRSDHVPFHDAGIDAALYIWMEPGTPPGAARPEPWYHTPEDTIDRISPERLQWVGDLIDVAVTDLISQEDIEAAEDAA</sequence>
<dbReference type="Pfam" id="PF22888">
    <property type="entry name" value="FIMAH"/>
    <property type="match status" value="1"/>
</dbReference>
<accession>A0ABS2PC99</accession>
<keyword evidence="5" id="KW-1185">Reference proteome</keyword>
<evidence type="ECO:0000313" key="5">
    <source>
        <dbReference type="Proteomes" id="UP000741863"/>
    </source>
</evidence>
<dbReference type="PROSITE" id="PS52035">
    <property type="entry name" value="PEPTIDASE_M14"/>
    <property type="match status" value="1"/>
</dbReference>
<dbReference type="Proteomes" id="UP000741863">
    <property type="component" value="Unassembled WGS sequence"/>
</dbReference>
<dbReference type="InterPro" id="IPR007484">
    <property type="entry name" value="Peptidase_M28"/>
</dbReference>
<evidence type="ECO:0000256" key="1">
    <source>
        <dbReference type="PROSITE-ProRule" id="PRU01379"/>
    </source>
</evidence>
<dbReference type="Pfam" id="PF04389">
    <property type="entry name" value="Peptidase_M28"/>
    <property type="match status" value="1"/>
</dbReference>
<dbReference type="InterPro" id="IPR000834">
    <property type="entry name" value="Peptidase_M14"/>
</dbReference>
<reference evidence="4 5" key="1">
    <citation type="submission" date="2021-01" db="EMBL/GenBank/DDBJ databases">
        <title>Genomic Encyclopedia of Type Strains, Phase IV (KMG-IV): sequencing the most valuable type-strain genomes for metagenomic binning, comparative biology and taxonomic classification.</title>
        <authorList>
            <person name="Goeker M."/>
        </authorList>
    </citation>
    <scope>NUCLEOTIDE SEQUENCE [LARGE SCALE GENOMIC DNA]</scope>
    <source>
        <strain evidence="4 5">DSM 25540</strain>
    </source>
</reference>
<name>A0ABS2PC99_9BACL</name>
<dbReference type="Gene3D" id="3.40.630.10">
    <property type="entry name" value="Zn peptidases"/>
    <property type="match status" value="2"/>
</dbReference>
<evidence type="ECO:0000313" key="4">
    <source>
        <dbReference type="EMBL" id="MBM7632458.1"/>
    </source>
</evidence>
<dbReference type="InterPro" id="IPR054470">
    <property type="entry name" value="FIMAH_dom"/>
</dbReference>
<keyword evidence="2" id="KW-0732">Signal</keyword>
<feature type="domain" description="Peptidase M14" evidence="3">
    <location>
        <begin position="48"/>
        <end position="307"/>
    </location>
</feature>
<protein>
    <recommendedName>
        <fullName evidence="3">Peptidase M14 domain-containing protein</fullName>
    </recommendedName>
</protein>
<gene>
    <name evidence="4" type="ORF">JOD17_001551</name>
</gene>
<dbReference type="RefSeq" id="WP_204696678.1">
    <property type="nucleotide sequence ID" value="NZ_JAFBEC010000003.1"/>
</dbReference>
<dbReference type="SMART" id="SM00631">
    <property type="entry name" value="Zn_pept"/>
    <property type="match status" value="1"/>
</dbReference>
<feature type="active site" description="Proton donor/acceptor" evidence="1">
    <location>
        <position position="282"/>
    </location>
</feature>
<dbReference type="PANTHER" id="PTHR12147:SF26">
    <property type="entry name" value="PEPTIDASE M28 DOMAIN-CONTAINING PROTEIN"/>
    <property type="match status" value="1"/>
</dbReference>
<dbReference type="InterPro" id="IPR045175">
    <property type="entry name" value="M28_fam"/>
</dbReference>
<feature type="signal peptide" evidence="2">
    <location>
        <begin position="1"/>
        <end position="30"/>
    </location>
</feature>
<evidence type="ECO:0000259" key="3">
    <source>
        <dbReference type="PROSITE" id="PS52035"/>
    </source>
</evidence>
<organism evidence="4 5">
    <name type="scientific">Geomicrobium sediminis</name>
    <dbReference type="NCBI Taxonomy" id="1347788"/>
    <lineage>
        <taxon>Bacteria</taxon>
        <taxon>Bacillati</taxon>
        <taxon>Bacillota</taxon>
        <taxon>Bacilli</taxon>
        <taxon>Bacillales</taxon>
        <taxon>Geomicrobium</taxon>
    </lineage>
</organism>
<dbReference type="Pfam" id="PF00246">
    <property type="entry name" value="Peptidase_M14"/>
    <property type="match status" value="1"/>
</dbReference>
<dbReference type="SUPFAM" id="SSF53187">
    <property type="entry name" value="Zn-dependent exopeptidases"/>
    <property type="match status" value="2"/>
</dbReference>
<dbReference type="EMBL" id="JAFBEC010000003">
    <property type="protein sequence ID" value="MBM7632458.1"/>
    <property type="molecule type" value="Genomic_DNA"/>
</dbReference>
<proteinExistence type="inferred from homology"/>